<dbReference type="PANTHER" id="PTHR47135:SF3">
    <property type="entry name" value="FIBRONECTIN TYPE-III DOMAIN-CONTAINING PROTEIN"/>
    <property type="match status" value="1"/>
</dbReference>
<accession>A0AAW6T283</accession>
<feature type="domain" description="Fibronectin type-III" evidence="2">
    <location>
        <begin position="615"/>
        <end position="703"/>
    </location>
</feature>
<dbReference type="SUPFAM" id="SSF49265">
    <property type="entry name" value="Fibronectin type III"/>
    <property type="match status" value="5"/>
</dbReference>
<feature type="domain" description="Fibronectin type-III" evidence="2">
    <location>
        <begin position="1156"/>
        <end position="1248"/>
    </location>
</feature>
<dbReference type="PROSITE" id="PS50853">
    <property type="entry name" value="FN3"/>
    <property type="match status" value="4"/>
</dbReference>
<organism evidence="3 4">
    <name type="scientific">Heyndrickxia oleronia</name>
    <dbReference type="NCBI Taxonomy" id="38875"/>
    <lineage>
        <taxon>Bacteria</taxon>
        <taxon>Bacillati</taxon>
        <taxon>Bacillota</taxon>
        <taxon>Bacilli</taxon>
        <taxon>Bacillales</taxon>
        <taxon>Bacillaceae</taxon>
        <taxon>Heyndrickxia</taxon>
    </lineage>
</organism>
<dbReference type="Proteomes" id="UP001159179">
    <property type="component" value="Unassembled WGS sequence"/>
</dbReference>
<name>A0AAW6T283_9BACI</name>
<feature type="region of interest" description="Disordered" evidence="1">
    <location>
        <begin position="1434"/>
        <end position="1457"/>
    </location>
</feature>
<evidence type="ECO:0000313" key="3">
    <source>
        <dbReference type="EMBL" id="MDH5163394.1"/>
    </source>
</evidence>
<dbReference type="Pfam" id="PF00041">
    <property type="entry name" value="fn3"/>
    <property type="match status" value="1"/>
</dbReference>
<sequence length="1590" mass="179655">MVPFNVLSSKSKSNKLVKAVLATSAAAVAVATPIPNGEGKAQAASSPAVKSMTIEFDETSEQTRTKTITIPNLKSIEDISVDTGKVEIVSINGEQVTLRVKDGNYVNREEYTDPKKYSKEVTKTEKKPSNSFDATIAYSDEEGYTGNIGKSGSVSSKVISGSYTPADSKYVTGQTSPYYNSGGYSGTLSQYLHSGQYIPGDSTYFGNITDGVVHNEWDLDMSRIYSGGYTYYYNQDGYSGILRSVDIFGEGSYTFIVYQGTVTKPPIDTRVYRYQGTVTKPASDTRVWEYSQDYKGTVYKPGTSYRNETYAYNVTINYIDNSDPSGSVNPSNNLVVGNGDTITISGSKYDPDNDKTSVKIKLDDGTAYTLVEESSDSKFNKTFNIEKNKITLQDIGFDQFLSEGNHVFTLWIEDDKGGKSPEYLFEFTYDKFSSIIKNPGNTTTDDLIDNGIENVIPDYEKEYQDALEQYQEDKGSDLTKKDVQLVIDAINAVKKAEKNPTYENIDNALNLVNKLVNGKLKDSLNDRLKVLVKAPSSIKTENVESTTADIKWDSSFDEATYIVKRDGLKVYEGKSLSFSDTGLTPNKLHRYSVSTKIQKLESTETETTTLTKANPVRNIVFSEIDHQGFRVTWDANGNTNRTRYQVLVKDGDKVKVNSEWITNLTGTAYNLEPGKSYNVEIRAKNDEGIETEAVSKQVTVLDYIIDEIQNLRLSEISSKKVTLEWDHNQPDIEFIIEKSRGNIQSPTKIVEGNKFEDTDLQVGKEYTYNVIARNKKYGTKSQAATVTVKVPLPDAPTAVQNLKYDQLENGSYKFTWDAVEGANLYYFEIYDGSTRKVFKSTKDLEVTTDKLEQGKTYSVSVYAIDVYGQQTEKTTLEVKTNDLPPVANITDFNAKVDKTTLTLSWEKVNGAYGYYVEKYVDGQRKTRKYVTDTSYQEEVTPGTYEYRIQTYHSSGMLEPVSKTIIVENPKEDGSTEEGENGKPNENELAVKSTVEGSNVLLTWNDVPERYGYYVERYLDGKRQFRKYSSTPSFEDKNVAAGQYEYRIIAYTKTGMQDPVSHTVQVGKQNPDTVIEEVSAVVNGQNVELSWNNVDKAYYYYIERYDNNGNRNYRRSVSTNSYIDENVSNGEYEYKVIAYTPSGFQDPVTKKVQVGKPLENVTLDDFEIKVEGQTVTINWEKLDDIYGYYIERYDSKGNRNFRYSLNADQTEYVDSNVPYGDYQYKVIVYSKTGDMNPTSKTVSIEAPNDTLDSFDIEVEGKNVKLSWEEVPNTYYYYVERYRDGKREIRKTTPSTQFIDENVAEGDYEYRVIVYSKINGMQDPVIRTIKVGPETPDENGEQTPNANKLENVEVKVEGNKVVLNWNKVDNIYNYYIQRYKDGRRQLHVSTGLETTYLDQNLADGEYEYHVFVYDKNGFGQPIVKTINVGEEIENPNENEIPEEQLPEPTPSENTDGENSFETSLETVLPQTIQSVNNNVNGQTISLEWDNLTDVYGYYVEVWKDGKKQIRKYTNTNSFTHTVSKDGEYQFKIIVYSKTSRTMLSPYEVNITVGGELSSIEGSANEEESTNDSALSTTGNLLNENDVLIMNVK</sequence>
<feature type="compositionally biased region" description="Acidic residues" evidence="1">
    <location>
        <begin position="1434"/>
        <end position="1443"/>
    </location>
</feature>
<feature type="domain" description="Fibronectin type-III" evidence="2">
    <location>
        <begin position="707"/>
        <end position="791"/>
    </location>
</feature>
<evidence type="ECO:0000259" key="2">
    <source>
        <dbReference type="PROSITE" id="PS50853"/>
    </source>
</evidence>
<feature type="domain" description="Fibronectin type-III" evidence="2">
    <location>
        <begin position="798"/>
        <end position="883"/>
    </location>
</feature>
<evidence type="ECO:0000313" key="4">
    <source>
        <dbReference type="Proteomes" id="UP001159179"/>
    </source>
</evidence>
<dbReference type="CDD" id="cd00063">
    <property type="entry name" value="FN3"/>
    <property type="match status" value="3"/>
</dbReference>
<reference evidence="3" key="1">
    <citation type="submission" date="2023-03" db="EMBL/GenBank/DDBJ databases">
        <title>Bacterial isolates from washroom surfaces on a university campus.</title>
        <authorList>
            <person name="Holman D.B."/>
            <person name="Gzyl K.E."/>
            <person name="Taheri A.E."/>
        </authorList>
    </citation>
    <scope>NUCLEOTIDE SEQUENCE</scope>
    <source>
        <strain evidence="3">RD03</strain>
    </source>
</reference>
<proteinExistence type="predicted"/>
<dbReference type="Gene3D" id="2.60.40.10">
    <property type="entry name" value="Immunoglobulins"/>
    <property type="match status" value="9"/>
</dbReference>
<dbReference type="SMART" id="SM00060">
    <property type="entry name" value="FN3"/>
    <property type="match status" value="11"/>
</dbReference>
<gene>
    <name evidence="3" type="ORF">P5X88_20890</name>
</gene>
<dbReference type="RefSeq" id="WP_280618096.1">
    <property type="nucleotide sequence ID" value="NZ_JAROYP010000014.1"/>
</dbReference>
<dbReference type="InterPro" id="IPR013783">
    <property type="entry name" value="Ig-like_fold"/>
</dbReference>
<protein>
    <submittedName>
        <fullName evidence="3">Fibronectin type III domain-containing protein</fullName>
    </submittedName>
</protein>
<dbReference type="PANTHER" id="PTHR47135">
    <property type="entry name" value="FIBRONECTIN TYPE III DOMAIN-CONTAINING PROTEIN 7"/>
    <property type="match status" value="1"/>
</dbReference>
<evidence type="ECO:0000256" key="1">
    <source>
        <dbReference type="SAM" id="MobiDB-lite"/>
    </source>
</evidence>
<comment type="caution">
    <text evidence="3">The sequence shown here is derived from an EMBL/GenBank/DDBJ whole genome shotgun (WGS) entry which is preliminary data.</text>
</comment>
<feature type="compositionally biased region" description="Polar residues" evidence="1">
    <location>
        <begin position="1448"/>
        <end position="1457"/>
    </location>
</feature>
<dbReference type="EMBL" id="JAROYP010000014">
    <property type="protein sequence ID" value="MDH5163394.1"/>
    <property type="molecule type" value="Genomic_DNA"/>
</dbReference>
<dbReference type="InterPro" id="IPR003961">
    <property type="entry name" value="FN3_dom"/>
</dbReference>
<dbReference type="InterPro" id="IPR036116">
    <property type="entry name" value="FN3_sf"/>
</dbReference>